<organism evidence="2 3">
    <name type="scientific">Colletotrichum chrysophilum</name>
    <dbReference type="NCBI Taxonomy" id="1836956"/>
    <lineage>
        <taxon>Eukaryota</taxon>
        <taxon>Fungi</taxon>
        <taxon>Dikarya</taxon>
        <taxon>Ascomycota</taxon>
        <taxon>Pezizomycotina</taxon>
        <taxon>Sordariomycetes</taxon>
        <taxon>Hypocreomycetidae</taxon>
        <taxon>Glomerellales</taxon>
        <taxon>Glomerellaceae</taxon>
        <taxon>Colletotrichum</taxon>
        <taxon>Colletotrichum gloeosporioides species complex</taxon>
    </lineage>
</organism>
<dbReference type="Proteomes" id="UP001243330">
    <property type="component" value="Unassembled WGS sequence"/>
</dbReference>
<keyword evidence="3" id="KW-1185">Reference proteome</keyword>
<feature type="region of interest" description="Disordered" evidence="1">
    <location>
        <begin position="1"/>
        <end position="26"/>
    </location>
</feature>
<evidence type="ECO:0000313" key="3">
    <source>
        <dbReference type="Proteomes" id="UP001243330"/>
    </source>
</evidence>
<dbReference type="EMBL" id="JAQOWY010000553">
    <property type="protein sequence ID" value="KAK1840529.1"/>
    <property type="molecule type" value="Genomic_DNA"/>
</dbReference>
<evidence type="ECO:0000256" key="1">
    <source>
        <dbReference type="SAM" id="MobiDB-lite"/>
    </source>
</evidence>
<sequence length="26" mass="2642">MQLSLSLGFSDSLDSSVLLSSSPASI</sequence>
<evidence type="ECO:0000313" key="2">
    <source>
        <dbReference type="EMBL" id="KAK1840529.1"/>
    </source>
</evidence>
<reference evidence="2" key="1">
    <citation type="submission" date="2023-01" db="EMBL/GenBank/DDBJ databases">
        <title>Colletotrichum chrysophilum M932 genome sequence.</title>
        <authorList>
            <person name="Baroncelli R."/>
        </authorList>
    </citation>
    <scope>NUCLEOTIDE SEQUENCE</scope>
    <source>
        <strain evidence="2">M932</strain>
    </source>
</reference>
<comment type="caution">
    <text evidence="2">The sequence shown here is derived from an EMBL/GenBank/DDBJ whole genome shotgun (WGS) entry which is preliminary data.</text>
</comment>
<gene>
    <name evidence="2" type="ORF">CCHR01_16839</name>
</gene>
<dbReference type="AlphaFoldDB" id="A0AAD9A7R0"/>
<name>A0AAD9A7R0_9PEZI</name>
<accession>A0AAD9A7R0</accession>
<protein>
    <submittedName>
        <fullName evidence="2">Uncharacterized protein</fullName>
    </submittedName>
</protein>
<proteinExistence type="predicted"/>